<reference evidence="2 3" key="1">
    <citation type="submission" date="2020-08" db="EMBL/GenBank/DDBJ databases">
        <title>Sequencing the genomes of 1000 actinobacteria strains.</title>
        <authorList>
            <person name="Klenk H.-P."/>
        </authorList>
    </citation>
    <scope>NUCLEOTIDE SEQUENCE [LARGE SCALE GENOMIC DNA]</scope>
    <source>
        <strain evidence="2 3">DSM 45486</strain>
    </source>
</reference>
<dbReference type="EMBL" id="JACHMO010000001">
    <property type="protein sequence ID" value="MBB5808819.1"/>
    <property type="molecule type" value="Genomic_DNA"/>
</dbReference>
<dbReference type="Proteomes" id="UP000552097">
    <property type="component" value="Unassembled WGS sequence"/>
</dbReference>
<protein>
    <submittedName>
        <fullName evidence="2">Uncharacterized protein</fullName>
    </submittedName>
</protein>
<name>A0A7W9HUN6_9PSEU</name>
<keyword evidence="1" id="KW-1133">Transmembrane helix</keyword>
<accession>A0A7W9HUN6</accession>
<evidence type="ECO:0000313" key="2">
    <source>
        <dbReference type="EMBL" id="MBB5808819.1"/>
    </source>
</evidence>
<keyword evidence="3" id="KW-1185">Reference proteome</keyword>
<keyword evidence="1" id="KW-0812">Transmembrane</keyword>
<proteinExistence type="predicted"/>
<dbReference type="RefSeq" id="WP_281392010.1">
    <property type="nucleotide sequence ID" value="NZ_JACHMO010000001.1"/>
</dbReference>
<comment type="caution">
    <text evidence="2">The sequence shown here is derived from an EMBL/GenBank/DDBJ whole genome shotgun (WGS) entry which is preliminary data.</text>
</comment>
<evidence type="ECO:0000256" key="1">
    <source>
        <dbReference type="SAM" id="Phobius"/>
    </source>
</evidence>
<sequence length="41" mass="4084">MTVADLDRSTPPVVGTAPVVRAVTVVIGAVVALTFLFGGAD</sequence>
<gene>
    <name evidence="2" type="ORF">F4560_008587</name>
</gene>
<keyword evidence="1" id="KW-0472">Membrane</keyword>
<organism evidence="2 3">
    <name type="scientific">Saccharothrix ecbatanensis</name>
    <dbReference type="NCBI Taxonomy" id="1105145"/>
    <lineage>
        <taxon>Bacteria</taxon>
        <taxon>Bacillati</taxon>
        <taxon>Actinomycetota</taxon>
        <taxon>Actinomycetes</taxon>
        <taxon>Pseudonocardiales</taxon>
        <taxon>Pseudonocardiaceae</taxon>
        <taxon>Saccharothrix</taxon>
    </lineage>
</organism>
<feature type="transmembrane region" description="Helical" evidence="1">
    <location>
        <begin position="20"/>
        <end position="40"/>
    </location>
</feature>
<dbReference type="AlphaFoldDB" id="A0A7W9HUN6"/>
<evidence type="ECO:0000313" key="3">
    <source>
        <dbReference type="Proteomes" id="UP000552097"/>
    </source>
</evidence>